<keyword evidence="9" id="KW-1185">Reference proteome</keyword>
<keyword evidence="6 7" id="KW-0472">Membrane</keyword>
<evidence type="ECO:0000256" key="5">
    <source>
        <dbReference type="ARBA" id="ARBA00022989"/>
    </source>
</evidence>
<dbReference type="Proteomes" id="UP000266482">
    <property type="component" value="Unassembled WGS sequence"/>
</dbReference>
<keyword evidence="2" id="KW-0813">Transport</keyword>
<dbReference type="OrthoDB" id="3524874at2"/>
<dbReference type="Gene3D" id="1.10.3720.10">
    <property type="entry name" value="MetI-like"/>
    <property type="match status" value="1"/>
</dbReference>
<sequence>MNKESKLTLVLGLQQFIGYYTAQWELLMAAATMVLIPPILLFMLGQKYFNKGIAVSGLKG</sequence>
<accession>A0A3A1UQH9</accession>
<dbReference type="SUPFAM" id="SSF161098">
    <property type="entry name" value="MetI-like"/>
    <property type="match status" value="1"/>
</dbReference>
<name>A0A3A1UQH9_9BACL</name>
<evidence type="ECO:0000256" key="6">
    <source>
        <dbReference type="ARBA" id="ARBA00023136"/>
    </source>
</evidence>
<keyword evidence="3" id="KW-1003">Cell membrane</keyword>
<evidence type="ECO:0000256" key="7">
    <source>
        <dbReference type="SAM" id="Phobius"/>
    </source>
</evidence>
<gene>
    <name evidence="8" type="ORF">D3P08_26085</name>
</gene>
<evidence type="ECO:0000256" key="3">
    <source>
        <dbReference type="ARBA" id="ARBA00022475"/>
    </source>
</evidence>
<dbReference type="AlphaFoldDB" id="A0A3A1UQH9"/>
<keyword evidence="5 7" id="KW-1133">Transmembrane helix</keyword>
<dbReference type="GO" id="GO:0005886">
    <property type="term" value="C:plasma membrane"/>
    <property type="evidence" value="ECO:0007669"/>
    <property type="project" value="UniProtKB-SubCell"/>
</dbReference>
<dbReference type="PANTHER" id="PTHR43744">
    <property type="entry name" value="ABC TRANSPORTER PERMEASE PROTEIN MG189-RELATED-RELATED"/>
    <property type="match status" value="1"/>
</dbReference>
<evidence type="ECO:0000256" key="1">
    <source>
        <dbReference type="ARBA" id="ARBA00004651"/>
    </source>
</evidence>
<evidence type="ECO:0008006" key="10">
    <source>
        <dbReference type="Google" id="ProtNLM"/>
    </source>
</evidence>
<protein>
    <recommendedName>
        <fullName evidence="10">Carbohydrate ABC transporter permease</fullName>
    </recommendedName>
</protein>
<keyword evidence="4 7" id="KW-0812">Transmembrane</keyword>
<organism evidence="8 9">
    <name type="scientific">Paenibacillus nanensis</name>
    <dbReference type="NCBI Taxonomy" id="393251"/>
    <lineage>
        <taxon>Bacteria</taxon>
        <taxon>Bacillati</taxon>
        <taxon>Bacillota</taxon>
        <taxon>Bacilli</taxon>
        <taxon>Bacillales</taxon>
        <taxon>Paenibacillaceae</taxon>
        <taxon>Paenibacillus</taxon>
    </lineage>
</organism>
<dbReference type="InterPro" id="IPR035906">
    <property type="entry name" value="MetI-like_sf"/>
</dbReference>
<evidence type="ECO:0000256" key="4">
    <source>
        <dbReference type="ARBA" id="ARBA00022692"/>
    </source>
</evidence>
<reference evidence="8 9" key="1">
    <citation type="submission" date="2018-09" db="EMBL/GenBank/DDBJ databases">
        <title>Paenibacillus aracenensis nov. sp. isolated from a cave in southern Spain.</title>
        <authorList>
            <person name="Jurado V."/>
            <person name="Gutierrez-Patricio S."/>
            <person name="Gonzalez-Pimentel J.L."/>
            <person name="Miller A.Z."/>
            <person name="Laiz L."/>
            <person name="Saiz-Jimenez C."/>
        </authorList>
    </citation>
    <scope>NUCLEOTIDE SEQUENCE [LARGE SCALE GENOMIC DNA]</scope>
    <source>
        <strain evidence="8 9">DSM 22867</strain>
    </source>
</reference>
<comment type="caution">
    <text evidence="8">The sequence shown here is derived from an EMBL/GenBank/DDBJ whole genome shotgun (WGS) entry which is preliminary data.</text>
</comment>
<dbReference type="PANTHER" id="PTHR43744:SF12">
    <property type="entry name" value="ABC TRANSPORTER PERMEASE PROTEIN MG189-RELATED"/>
    <property type="match status" value="1"/>
</dbReference>
<dbReference type="RefSeq" id="WP_119603060.1">
    <property type="nucleotide sequence ID" value="NZ_QXQA01000026.1"/>
</dbReference>
<evidence type="ECO:0000256" key="2">
    <source>
        <dbReference type="ARBA" id="ARBA00022448"/>
    </source>
</evidence>
<feature type="transmembrane region" description="Helical" evidence="7">
    <location>
        <begin position="26"/>
        <end position="44"/>
    </location>
</feature>
<evidence type="ECO:0000313" key="8">
    <source>
        <dbReference type="EMBL" id="RIX46561.1"/>
    </source>
</evidence>
<dbReference type="EMBL" id="QXQA01000026">
    <property type="protein sequence ID" value="RIX46561.1"/>
    <property type="molecule type" value="Genomic_DNA"/>
</dbReference>
<proteinExistence type="predicted"/>
<evidence type="ECO:0000313" key="9">
    <source>
        <dbReference type="Proteomes" id="UP000266482"/>
    </source>
</evidence>
<comment type="subcellular location">
    <subcellularLocation>
        <location evidence="1">Cell membrane</location>
        <topology evidence="1">Multi-pass membrane protein</topology>
    </subcellularLocation>
</comment>